<dbReference type="InterPro" id="IPR006168">
    <property type="entry name" value="G3P_DH_NAD-dep"/>
</dbReference>
<feature type="binding site" evidence="16">
    <location>
        <begin position="260"/>
        <end position="261"/>
    </location>
    <ligand>
        <name>substrate</name>
    </ligand>
</feature>
<evidence type="ECO:0000256" key="6">
    <source>
        <dbReference type="ARBA" id="ARBA00023027"/>
    </source>
</evidence>
<dbReference type="Gene3D" id="3.40.50.720">
    <property type="entry name" value="NAD(P)-binding Rossmann-like Domain"/>
    <property type="match status" value="1"/>
</dbReference>
<dbReference type="RefSeq" id="WP_072746147.1">
    <property type="nucleotide sequence ID" value="NZ_FOHL01000003.1"/>
</dbReference>
<dbReference type="EMBL" id="FRDL01000002">
    <property type="protein sequence ID" value="SHN54746.1"/>
    <property type="molecule type" value="Genomic_DNA"/>
</dbReference>
<keyword evidence="22" id="KW-1185">Reference proteome</keyword>
<feature type="binding site" evidence="14">
    <location>
        <position position="260"/>
    </location>
    <ligand>
        <name>sn-glycerol 3-phosphate</name>
        <dbReference type="ChEBI" id="CHEBI:57597"/>
    </ligand>
</feature>
<keyword evidence="9 14" id="KW-1208">Phospholipid metabolism</keyword>
<dbReference type="GO" id="GO:0051287">
    <property type="term" value="F:NAD binding"/>
    <property type="evidence" value="ECO:0007669"/>
    <property type="project" value="InterPro"/>
</dbReference>
<proteinExistence type="inferred from homology"/>
<feature type="binding site" evidence="14">
    <location>
        <position position="259"/>
    </location>
    <ligand>
        <name>sn-glycerol 3-phosphate</name>
        <dbReference type="ChEBI" id="CHEBI:57597"/>
    </ligand>
</feature>
<keyword evidence="7 14" id="KW-0443">Lipid metabolism</keyword>
<evidence type="ECO:0000256" key="9">
    <source>
        <dbReference type="ARBA" id="ARBA00023264"/>
    </source>
</evidence>
<dbReference type="GO" id="GO:0141152">
    <property type="term" value="F:glycerol-3-phosphate dehydrogenase (NAD+) activity"/>
    <property type="evidence" value="ECO:0007669"/>
    <property type="project" value="RHEA"/>
</dbReference>
<evidence type="ECO:0000256" key="12">
    <source>
        <dbReference type="ARBA" id="ARBA00069372"/>
    </source>
</evidence>
<dbReference type="PROSITE" id="PS00957">
    <property type="entry name" value="NAD_G3PDH"/>
    <property type="match status" value="1"/>
</dbReference>
<dbReference type="GO" id="GO:0046168">
    <property type="term" value="P:glycerol-3-phosphate catabolic process"/>
    <property type="evidence" value="ECO:0007669"/>
    <property type="project" value="InterPro"/>
</dbReference>
<feature type="binding site" evidence="14">
    <location>
        <position position="261"/>
    </location>
    <ligand>
        <name>sn-glycerol 3-phosphate</name>
        <dbReference type="ChEBI" id="CHEBI:57597"/>
    </ligand>
</feature>
<evidence type="ECO:0000256" key="18">
    <source>
        <dbReference type="RuleBase" id="RU000437"/>
    </source>
</evidence>
<dbReference type="FunFam" id="3.40.50.720:FF:000019">
    <property type="entry name" value="Glycerol-3-phosphate dehydrogenase [NAD(P)+]"/>
    <property type="match status" value="1"/>
</dbReference>
<comment type="catalytic activity">
    <reaction evidence="10">
        <text>sn-glycerol 3-phosphate + NADP(+) = dihydroxyacetone phosphate + NADPH + H(+)</text>
        <dbReference type="Rhea" id="RHEA:11096"/>
        <dbReference type="ChEBI" id="CHEBI:15378"/>
        <dbReference type="ChEBI" id="CHEBI:57597"/>
        <dbReference type="ChEBI" id="CHEBI:57642"/>
        <dbReference type="ChEBI" id="CHEBI:57783"/>
        <dbReference type="ChEBI" id="CHEBI:58349"/>
        <dbReference type="EC" id="1.1.1.94"/>
    </reaction>
    <physiologicalReaction direction="right-to-left" evidence="10">
        <dbReference type="Rhea" id="RHEA:11098"/>
    </physiologicalReaction>
</comment>
<feature type="binding site" evidence="14">
    <location>
        <position position="145"/>
    </location>
    <ligand>
        <name>NADPH</name>
        <dbReference type="ChEBI" id="CHEBI:57783"/>
    </ligand>
</feature>
<protein>
    <recommendedName>
        <fullName evidence="12 14">Glycerol-3-phosphate dehydrogenase [NAD(P)+]</fullName>
        <ecNumber evidence="11 14">1.1.1.94</ecNumber>
    </recommendedName>
    <alternativeName>
        <fullName evidence="14">NAD(P)(+)-dependent glycerol-3-phosphate dehydrogenase</fullName>
    </alternativeName>
    <alternativeName>
        <fullName evidence="13 14">NAD(P)H-dependent dihydroxyacetone-phosphate reductase</fullName>
    </alternativeName>
</protein>
<keyword evidence="5 14" id="KW-0560">Oxidoreductase</keyword>
<comment type="subcellular location">
    <subcellularLocation>
        <location evidence="14">Cytoplasm</location>
    </subcellularLocation>
</comment>
<dbReference type="SUPFAM" id="SSF48179">
    <property type="entry name" value="6-phosphogluconate dehydrogenase C-terminal domain-like"/>
    <property type="match status" value="1"/>
</dbReference>
<feature type="binding site" evidence="17">
    <location>
        <position position="260"/>
    </location>
    <ligand>
        <name>NAD(+)</name>
        <dbReference type="ChEBI" id="CHEBI:57540"/>
    </ligand>
</feature>
<accession>A0A1M7S8E3</accession>
<sequence length="341" mass="34525">MSRTDRPLRRIAVIGAGAWGTALAIAAARAGSEALLVPRSAEHARRIEAERRNEARLPGIVLPDAVHAEADPAAALAWADAAALATPSQAMRASCARLAPVCPPDLPLAICAKGVEAGSGLLMSEVVAEALPGRPLAALSGPSFADEVARDLPTAVVVAARSRALAESVARAFASARFRPYVSTDLLGVEIGGAAKNVVAIACGAAQGLGYGLNTRAALITRGLAEIRALGAAMGADPETLTGLSGLGDLTLTCSSEQSRNFAFGVALARAAAEGRAAAPAPGGPVVEGVVNARSVTALARRHGVEMPICEAVRAVVEGRESLDSAILALLARPLKAETAR</sequence>
<dbReference type="PRINTS" id="PR00077">
    <property type="entry name" value="GPDHDRGNASE"/>
</dbReference>
<evidence type="ECO:0000313" key="21">
    <source>
        <dbReference type="EMBL" id="SHN54746.1"/>
    </source>
</evidence>
<feature type="domain" description="Glycerol-3-phosphate dehydrogenase NAD-dependent N-terminal" evidence="19">
    <location>
        <begin position="11"/>
        <end position="164"/>
    </location>
</feature>
<dbReference type="UniPathway" id="UPA00940"/>
<evidence type="ECO:0000256" key="2">
    <source>
        <dbReference type="ARBA" id="ARBA00022516"/>
    </source>
</evidence>
<evidence type="ECO:0000256" key="8">
    <source>
        <dbReference type="ARBA" id="ARBA00023209"/>
    </source>
</evidence>
<reference evidence="21 22" key="1">
    <citation type="submission" date="2016-12" db="EMBL/GenBank/DDBJ databases">
        <authorList>
            <person name="Song W.-J."/>
            <person name="Kurnit D.M."/>
        </authorList>
    </citation>
    <scope>NUCLEOTIDE SEQUENCE [LARGE SCALE GENOMIC DNA]</scope>
    <source>
        <strain evidence="21 22">CGMCC 1.10808</strain>
    </source>
</reference>
<evidence type="ECO:0000313" key="22">
    <source>
        <dbReference type="Proteomes" id="UP000184066"/>
    </source>
</evidence>
<dbReference type="GO" id="GO:0005975">
    <property type="term" value="P:carbohydrate metabolic process"/>
    <property type="evidence" value="ECO:0007669"/>
    <property type="project" value="InterPro"/>
</dbReference>
<dbReference type="GO" id="GO:0141153">
    <property type="term" value="F:glycerol-3-phosphate dehydrogenase (NADP+) activity"/>
    <property type="evidence" value="ECO:0007669"/>
    <property type="project" value="RHEA"/>
</dbReference>
<comment type="caution">
    <text evidence="14">Lacks conserved residue(s) required for the propagation of feature annotation.</text>
</comment>
<dbReference type="InterPro" id="IPR036291">
    <property type="entry name" value="NAD(P)-bd_dom_sf"/>
</dbReference>
<evidence type="ECO:0000256" key="16">
    <source>
        <dbReference type="PIRSR" id="PIRSR000114-2"/>
    </source>
</evidence>
<gene>
    <name evidence="14" type="primary">gpsA</name>
    <name evidence="21" type="ORF">SAMN05216200_10237</name>
</gene>
<feature type="binding site" evidence="17">
    <location>
        <begin position="15"/>
        <end position="20"/>
    </location>
    <ligand>
        <name>NAD(+)</name>
        <dbReference type="ChEBI" id="CHEBI:57540"/>
    </ligand>
</feature>
<dbReference type="OrthoDB" id="9812273at2"/>
<evidence type="ECO:0000256" key="7">
    <source>
        <dbReference type="ARBA" id="ARBA00023098"/>
    </source>
</evidence>
<dbReference type="SUPFAM" id="SSF51735">
    <property type="entry name" value="NAD(P)-binding Rossmann-fold domains"/>
    <property type="match status" value="1"/>
</dbReference>
<evidence type="ECO:0000259" key="19">
    <source>
        <dbReference type="Pfam" id="PF01210"/>
    </source>
</evidence>
<name>A0A1M7S8E3_9RHOB</name>
<comment type="similarity">
    <text evidence="1 14 18">Belongs to the NAD-dependent glycerol-3-phosphate dehydrogenase family.</text>
</comment>
<dbReference type="FunFam" id="1.10.1040.10:FF:000001">
    <property type="entry name" value="Glycerol-3-phosphate dehydrogenase [NAD(P)+]"/>
    <property type="match status" value="1"/>
</dbReference>
<feature type="domain" description="Glycerol-3-phosphate dehydrogenase NAD-dependent C-terminal" evidence="20">
    <location>
        <begin position="185"/>
        <end position="327"/>
    </location>
</feature>
<feature type="binding site" evidence="14">
    <location>
        <position position="288"/>
    </location>
    <ligand>
        <name>NADPH</name>
        <dbReference type="ChEBI" id="CHEBI:57783"/>
    </ligand>
</feature>
<dbReference type="NCBIfam" id="NF000940">
    <property type="entry name" value="PRK00094.1-2"/>
    <property type="match status" value="1"/>
</dbReference>
<keyword evidence="2 14" id="KW-0444">Lipid biosynthesis</keyword>
<dbReference type="Proteomes" id="UP000184066">
    <property type="component" value="Unassembled WGS sequence"/>
</dbReference>
<dbReference type="STRING" id="1189325.SAMN04488119_103471"/>
<evidence type="ECO:0000259" key="20">
    <source>
        <dbReference type="Pfam" id="PF07479"/>
    </source>
</evidence>
<keyword evidence="3 14" id="KW-0547">Nucleotide-binding</keyword>
<dbReference type="GO" id="GO:0008654">
    <property type="term" value="P:phospholipid biosynthetic process"/>
    <property type="evidence" value="ECO:0007669"/>
    <property type="project" value="UniProtKB-KW"/>
</dbReference>
<feature type="binding site" evidence="14">
    <location>
        <position position="196"/>
    </location>
    <ligand>
        <name>sn-glycerol 3-phosphate</name>
        <dbReference type="ChEBI" id="CHEBI:57597"/>
    </ligand>
</feature>
<dbReference type="AlphaFoldDB" id="A0A1M7S8E3"/>
<dbReference type="GO" id="GO:0046167">
    <property type="term" value="P:glycerol-3-phosphate biosynthetic process"/>
    <property type="evidence" value="ECO:0007669"/>
    <property type="project" value="UniProtKB-UniRule"/>
</dbReference>
<dbReference type="InterPro" id="IPR011128">
    <property type="entry name" value="G3P_DH_NAD-dep_N"/>
</dbReference>
<organism evidence="21 22">
    <name type="scientific">Oceanicella actignis</name>
    <dbReference type="NCBI Taxonomy" id="1189325"/>
    <lineage>
        <taxon>Bacteria</taxon>
        <taxon>Pseudomonadati</taxon>
        <taxon>Pseudomonadota</taxon>
        <taxon>Alphaproteobacteria</taxon>
        <taxon>Rhodobacterales</taxon>
        <taxon>Paracoccaceae</taxon>
        <taxon>Oceanicella</taxon>
    </lineage>
</organism>
<evidence type="ECO:0000256" key="3">
    <source>
        <dbReference type="ARBA" id="ARBA00022741"/>
    </source>
</evidence>
<dbReference type="HAMAP" id="MF_00394">
    <property type="entry name" value="NAD_Glyc3P_dehydrog"/>
    <property type="match status" value="1"/>
</dbReference>
<feature type="binding site" evidence="14">
    <location>
        <position position="141"/>
    </location>
    <ligand>
        <name>sn-glycerol 3-phosphate</name>
        <dbReference type="ChEBI" id="CHEBI:57597"/>
    </ligand>
</feature>
<dbReference type="NCBIfam" id="NF000942">
    <property type="entry name" value="PRK00094.1-4"/>
    <property type="match status" value="1"/>
</dbReference>
<dbReference type="PIRSF" id="PIRSF000114">
    <property type="entry name" value="Glycerol-3-P_dh"/>
    <property type="match status" value="1"/>
</dbReference>
<evidence type="ECO:0000256" key="4">
    <source>
        <dbReference type="ARBA" id="ARBA00022857"/>
    </source>
</evidence>
<keyword evidence="4 14" id="KW-0521">NADP</keyword>
<dbReference type="Pfam" id="PF01210">
    <property type="entry name" value="NAD_Gly3P_dh_N"/>
    <property type="match status" value="1"/>
</dbReference>
<comment type="function">
    <text evidence="14">Catalyzes the reduction of the glycolytic intermediate dihydroxyacetone phosphate (DHAP) to sn-glycerol 3-phosphate (G3P), the key precursor for phospholipid synthesis.</text>
</comment>
<dbReference type="EC" id="1.1.1.94" evidence="11 14"/>
<dbReference type="PANTHER" id="PTHR11728">
    <property type="entry name" value="GLYCEROL-3-PHOSPHATE DEHYDROGENASE"/>
    <property type="match status" value="1"/>
</dbReference>
<evidence type="ECO:0000256" key="15">
    <source>
        <dbReference type="PIRSR" id="PIRSR000114-1"/>
    </source>
</evidence>
<feature type="binding site" evidence="14">
    <location>
        <position position="249"/>
    </location>
    <ligand>
        <name>sn-glycerol 3-phosphate</name>
        <dbReference type="ChEBI" id="CHEBI:57597"/>
    </ligand>
</feature>
<keyword evidence="8 14" id="KW-0594">Phospholipid biosynthesis</keyword>
<dbReference type="InterPro" id="IPR013328">
    <property type="entry name" value="6PGD_dom2"/>
</dbReference>
<comment type="pathway">
    <text evidence="14">Membrane lipid metabolism; glycerophospholipid metabolism.</text>
</comment>
<evidence type="ECO:0000256" key="13">
    <source>
        <dbReference type="ARBA" id="ARBA00080511"/>
    </source>
</evidence>
<evidence type="ECO:0000256" key="5">
    <source>
        <dbReference type="ARBA" id="ARBA00023002"/>
    </source>
</evidence>
<dbReference type="Pfam" id="PF07479">
    <property type="entry name" value="NAD_Gly3P_dh_C"/>
    <property type="match status" value="1"/>
</dbReference>
<evidence type="ECO:0000256" key="11">
    <source>
        <dbReference type="ARBA" id="ARBA00066687"/>
    </source>
</evidence>
<evidence type="ECO:0000256" key="10">
    <source>
        <dbReference type="ARBA" id="ARBA00052716"/>
    </source>
</evidence>
<comment type="catalytic activity">
    <reaction evidence="14">
        <text>sn-glycerol 3-phosphate + NAD(+) = dihydroxyacetone phosphate + NADH + H(+)</text>
        <dbReference type="Rhea" id="RHEA:11092"/>
        <dbReference type="ChEBI" id="CHEBI:15378"/>
        <dbReference type="ChEBI" id="CHEBI:57540"/>
        <dbReference type="ChEBI" id="CHEBI:57597"/>
        <dbReference type="ChEBI" id="CHEBI:57642"/>
        <dbReference type="ChEBI" id="CHEBI:57945"/>
        <dbReference type="EC" id="1.1.1.94"/>
    </reaction>
</comment>
<feature type="binding site" evidence="14">
    <location>
        <position position="113"/>
    </location>
    <ligand>
        <name>NADPH</name>
        <dbReference type="ChEBI" id="CHEBI:57783"/>
    </ligand>
</feature>
<feature type="binding site" evidence="16">
    <location>
        <position position="113"/>
    </location>
    <ligand>
        <name>substrate</name>
    </ligand>
</feature>
<dbReference type="PANTHER" id="PTHR11728:SF1">
    <property type="entry name" value="GLYCEROL-3-PHOSPHATE DEHYDROGENASE [NAD(+)] 2, CHLOROPLASTIC"/>
    <property type="match status" value="1"/>
</dbReference>
<dbReference type="InterPro" id="IPR008927">
    <property type="entry name" value="6-PGluconate_DH-like_C_sf"/>
</dbReference>
<evidence type="ECO:0000256" key="17">
    <source>
        <dbReference type="PIRSR" id="PIRSR000114-3"/>
    </source>
</evidence>
<evidence type="ECO:0000256" key="1">
    <source>
        <dbReference type="ARBA" id="ARBA00011009"/>
    </source>
</evidence>
<keyword evidence="6 14" id="KW-0520">NAD</keyword>
<feature type="binding site" evidence="14">
    <location>
        <position position="39"/>
    </location>
    <ligand>
        <name>NADPH</name>
        <dbReference type="ChEBI" id="CHEBI:57783"/>
    </ligand>
</feature>
<feature type="binding site" evidence="17">
    <location>
        <position position="145"/>
    </location>
    <ligand>
        <name>NAD(+)</name>
        <dbReference type="ChEBI" id="CHEBI:57540"/>
    </ligand>
</feature>
<feature type="active site" description="Proton acceptor" evidence="14 15">
    <location>
        <position position="196"/>
    </location>
</feature>
<dbReference type="InterPro" id="IPR006109">
    <property type="entry name" value="G3P_DH_NAD-dep_C"/>
</dbReference>
<feature type="binding site" evidence="14">
    <location>
        <position position="260"/>
    </location>
    <ligand>
        <name>NADPH</name>
        <dbReference type="ChEBI" id="CHEBI:57783"/>
    </ligand>
</feature>
<feature type="binding site" evidence="14">
    <location>
        <position position="143"/>
    </location>
    <ligand>
        <name>sn-glycerol 3-phosphate</name>
        <dbReference type="ChEBI" id="CHEBI:57597"/>
    </ligand>
</feature>
<feature type="binding site" evidence="14">
    <location>
        <position position="113"/>
    </location>
    <ligand>
        <name>sn-glycerol 3-phosphate</name>
        <dbReference type="ChEBI" id="CHEBI:57597"/>
    </ligand>
</feature>
<dbReference type="GO" id="GO:0005829">
    <property type="term" value="C:cytosol"/>
    <property type="evidence" value="ECO:0007669"/>
    <property type="project" value="TreeGrafter"/>
</dbReference>
<dbReference type="GO" id="GO:0006650">
    <property type="term" value="P:glycerophospholipid metabolic process"/>
    <property type="evidence" value="ECO:0007669"/>
    <property type="project" value="UniProtKB-UniRule"/>
</dbReference>
<evidence type="ECO:0000256" key="14">
    <source>
        <dbReference type="HAMAP-Rule" id="MF_00394"/>
    </source>
</evidence>
<keyword evidence="14" id="KW-0963">Cytoplasm</keyword>
<dbReference type="Gene3D" id="1.10.1040.10">
    <property type="entry name" value="N-(1-d-carboxylethyl)-l-norvaline Dehydrogenase, domain 2"/>
    <property type="match status" value="1"/>
</dbReference>
<feature type="binding site" evidence="14">
    <location>
        <position position="19"/>
    </location>
    <ligand>
        <name>NADPH</name>
        <dbReference type="ChEBI" id="CHEBI:57783"/>
    </ligand>
</feature>
<feature type="binding site" evidence="14">
    <location>
        <position position="286"/>
    </location>
    <ligand>
        <name>NADPH</name>
        <dbReference type="ChEBI" id="CHEBI:57783"/>
    </ligand>
</feature>